<dbReference type="PROSITE" id="PS50893">
    <property type="entry name" value="ABC_TRANSPORTER_2"/>
    <property type="match status" value="1"/>
</dbReference>
<reference evidence="12" key="1">
    <citation type="submission" date="2006-06" db="EMBL/GenBank/DDBJ databases">
        <title>Complete sequence of chromosome of Chelativorans sp. BNC1.</title>
        <authorList>
            <consortium name="US DOE Joint Genome Institute"/>
            <person name="Copeland A."/>
            <person name="Lucas S."/>
            <person name="Lapidus A."/>
            <person name="Barry K."/>
            <person name="Detter J.C."/>
            <person name="Glavina del Rio T."/>
            <person name="Hammon N."/>
            <person name="Israni S."/>
            <person name="Dalin E."/>
            <person name="Tice H."/>
            <person name="Pitluck S."/>
            <person name="Chertkov O."/>
            <person name="Brettin T."/>
            <person name="Bruce D."/>
            <person name="Han C."/>
            <person name="Tapia R."/>
            <person name="Gilna P."/>
            <person name="Schmutz J."/>
            <person name="Larimer F."/>
            <person name="Land M."/>
            <person name="Hauser L."/>
            <person name="Kyrpides N."/>
            <person name="Mikhailova N."/>
            <person name="Richardson P."/>
        </authorList>
    </citation>
    <scope>NUCLEOTIDE SEQUENCE</scope>
    <source>
        <strain evidence="12">BNC1</strain>
    </source>
</reference>
<proteinExistence type="inferred from homology"/>
<dbReference type="InterPro" id="IPR017871">
    <property type="entry name" value="ABC_transporter-like_CS"/>
</dbReference>
<dbReference type="PANTHER" id="PTHR24221:SF248">
    <property type="entry name" value="ABC TRANSPORTER TRANSMEMBRANE REGION"/>
    <property type="match status" value="1"/>
</dbReference>
<dbReference type="PROSITE" id="PS50929">
    <property type="entry name" value="ABC_TM1F"/>
    <property type="match status" value="1"/>
</dbReference>
<evidence type="ECO:0000256" key="7">
    <source>
        <dbReference type="ARBA" id="ARBA00023136"/>
    </source>
</evidence>
<accession>Q11KQ7</accession>
<dbReference type="InterPro" id="IPR010128">
    <property type="entry name" value="ATPase_T1SS_PrtD-like"/>
</dbReference>
<dbReference type="eggNOG" id="COG4618">
    <property type="taxonomic scope" value="Bacteria"/>
</dbReference>
<dbReference type="GO" id="GO:0030253">
    <property type="term" value="P:protein secretion by the type I secretion system"/>
    <property type="evidence" value="ECO:0007669"/>
    <property type="project" value="InterPro"/>
</dbReference>
<evidence type="ECO:0000256" key="4">
    <source>
        <dbReference type="ARBA" id="ARBA00022741"/>
    </source>
</evidence>
<dbReference type="GO" id="GO:0005524">
    <property type="term" value="F:ATP binding"/>
    <property type="evidence" value="ECO:0007669"/>
    <property type="project" value="UniProtKB-KW"/>
</dbReference>
<dbReference type="Pfam" id="PF00005">
    <property type="entry name" value="ABC_tran"/>
    <property type="match status" value="1"/>
</dbReference>
<dbReference type="SUPFAM" id="SSF90123">
    <property type="entry name" value="ABC transporter transmembrane region"/>
    <property type="match status" value="1"/>
</dbReference>
<evidence type="ECO:0000259" key="10">
    <source>
        <dbReference type="PROSITE" id="PS50893"/>
    </source>
</evidence>
<keyword evidence="7 9" id="KW-0472">Membrane</keyword>
<dbReference type="NCBIfam" id="TIGR01842">
    <property type="entry name" value="type_I_sec_PrtD"/>
    <property type="match status" value="1"/>
</dbReference>
<dbReference type="STRING" id="266779.Meso_0618"/>
<dbReference type="InterPro" id="IPR003593">
    <property type="entry name" value="AAA+_ATPase"/>
</dbReference>
<dbReference type="GO" id="GO:0034040">
    <property type="term" value="F:ATPase-coupled lipid transmembrane transporter activity"/>
    <property type="evidence" value="ECO:0007669"/>
    <property type="project" value="TreeGrafter"/>
</dbReference>
<evidence type="ECO:0000256" key="1">
    <source>
        <dbReference type="ARBA" id="ARBA00004651"/>
    </source>
</evidence>
<dbReference type="PANTHER" id="PTHR24221">
    <property type="entry name" value="ATP-BINDING CASSETTE SUB-FAMILY B"/>
    <property type="match status" value="1"/>
</dbReference>
<comment type="similarity">
    <text evidence="2">Belongs to the ABC transporter superfamily.</text>
</comment>
<evidence type="ECO:0000256" key="2">
    <source>
        <dbReference type="ARBA" id="ARBA00005417"/>
    </source>
</evidence>
<keyword evidence="5" id="KW-0067">ATP-binding</keyword>
<dbReference type="GO" id="GO:0030256">
    <property type="term" value="C:type I protein secretion system complex"/>
    <property type="evidence" value="ECO:0007669"/>
    <property type="project" value="InterPro"/>
</dbReference>
<feature type="domain" description="ABC transporter" evidence="10">
    <location>
        <begin position="326"/>
        <end position="562"/>
    </location>
</feature>
<dbReference type="GO" id="GO:0005886">
    <property type="term" value="C:plasma membrane"/>
    <property type="evidence" value="ECO:0007669"/>
    <property type="project" value="UniProtKB-SubCell"/>
</dbReference>
<protein>
    <submittedName>
        <fullName evidence="12">Type I secretion system ATPase</fullName>
    </submittedName>
</protein>
<dbReference type="InterPro" id="IPR011527">
    <property type="entry name" value="ABC1_TM_dom"/>
</dbReference>
<dbReference type="EMBL" id="CP000390">
    <property type="protein sequence ID" value="ABG62018.1"/>
    <property type="molecule type" value="Genomic_DNA"/>
</dbReference>
<feature type="transmembrane region" description="Helical" evidence="9">
    <location>
        <begin position="151"/>
        <end position="168"/>
    </location>
</feature>
<evidence type="ECO:0000259" key="11">
    <source>
        <dbReference type="PROSITE" id="PS50929"/>
    </source>
</evidence>
<feature type="transmembrane region" description="Helical" evidence="9">
    <location>
        <begin position="18"/>
        <end position="43"/>
    </location>
</feature>
<dbReference type="Gene3D" id="1.20.1560.10">
    <property type="entry name" value="ABC transporter type 1, transmembrane domain"/>
    <property type="match status" value="1"/>
</dbReference>
<keyword evidence="4" id="KW-0547">Nucleotide-binding</keyword>
<feature type="transmembrane region" description="Helical" evidence="9">
    <location>
        <begin position="55"/>
        <end position="72"/>
    </location>
</feature>
<evidence type="ECO:0000256" key="3">
    <source>
        <dbReference type="ARBA" id="ARBA00022692"/>
    </source>
</evidence>
<feature type="domain" description="ABC transmembrane type-1" evidence="11">
    <location>
        <begin position="19"/>
        <end position="295"/>
    </location>
</feature>
<name>Q11KQ7_CHESB</name>
<dbReference type="AlphaFoldDB" id="Q11KQ7"/>
<dbReference type="SUPFAM" id="SSF52540">
    <property type="entry name" value="P-loop containing nucleoside triphosphate hydrolases"/>
    <property type="match status" value="1"/>
</dbReference>
<evidence type="ECO:0000256" key="8">
    <source>
        <dbReference type="SAM" id="MobiDB-lite"/>
    </source>
</evidence>
<dbReference type="KEGG" id="mes:Meso_0618"/>
<organism evidence="12">
    <name type="scientific">Chelativorans sp. (strain BNC1)</name>
    <dbReference type="NCBI Taxonomy" id="266779"/>
    <lineage>
        <taxon>Bacteria</taxon>
        <taxon>Pseudomonadati</taxon>
        <taxon>Pseudomonadota</taxon>
        <taxon>Alphaproteobacteria</taxon>
        <taxon>Hyphomicrobiales</taxon>
        <taxon>Phyllobacteriaceae</taxon>
        <taxon>Chelativorans</taxon>
    </lineage>
</organism>
<evidence type="ECO:0000313" key="12">
    <source>
        <dbReference type="EMBL" id="ABG62018.1"/>
    </source>
</evidence>
<gene>
    <name evidence="12" type="ordered locus">Meso_0618</name>
</gene>
<dbReference type="InterPro" id="IPR039421">
    <property type="entry name" value="Type_1_exporter"/>
</dbReference>
<dbReference type="GO" id="GO:0140359">
    <property type="term" value="F:ABC-type transporter activity"/>
    <property type="evidence" value="ECO:0007669"/>
    <property type="project" value="InterPro"/>
</dbReference>
<dbReference type="InterPro" id="IPR003439">
    <property type="entry name" value="ABC_transporter-like_ATP-bd"/>
</dbReference>
<keyword evidence="6 9" id="KW-1133">Transmembrane helix</keyword>
<keyword evidence="3 9" id="KW-0812">Transmembrane</keyword>
<dbReference type="GO" id="GO:0016887">
    <property type="term" value="F:ATP hydrolysis activity"/>
    <property type="evidence" value="ECO:0007669"/>
    <property type="project" value="InterPro"/>
</dbReference>
<dbReference type="Gene3D" id="3.40.50.300">
    <property type="entry name" value="P-loop containing nucleotide triphosphate hydrolases"/>
    <property type="match status" value="1"/>
</dbReference>
<dbReference type="Pfam" id="PF00664">
    <property type="entry name" value="ABC_membrane"/>
    <property type="match status" value="1"/>
</dbReference>
<sequence>MQIENAHLRGLSVFRRGVAVAGVFSLALNLLMLSVPLYMLSIYDRVLTGRSLETLLMLTLIAIGALVITSVLEAARQLILSRTGAKLETVLGERVLAASLQAGAPAYREVQGLRDLGHLRQFISSPLASALFDLPVVPLYLLLVYLVHPQLGWLLAISALAILLVAAINEKLTKAPLEDAAEHGAAALRKAQAQARNAEVIRAMGMFSASVASWGADNAKALTAYDKGARRNALLGGVSHFLRLFLQIAILGYGAYLVLSDHTLSAGIIFAASMISARALGPLHHAIGGWKSLASARQSWRRIRTLLSAAPSTNVSMQLPTPQATLSAEKLVYQTSGAAEPVLKGISFEIAPGDILGVVGPSGAGKSTLARLLVGAVAPTAGVVRVGGDDLASWQPEALGPFVGYVPQDVELFSGTVAQNIARMAATPDAEKVVAAAQLANCHDLIQRLPRGYDTMLGPEGHVLSGGQRQRIALARAFYGSPRIVVLDEPNASLDIEGEQALIAALQKARAAGITCVIITQRSSVVPALTKMLVLRDGRIEAFGPKEEVLHRQVQPSPEASKIPATNPATGSPLVTARFG</sequence>
<feature type="transmembrane region" description="Helical" evidence="9">
    <location>
        <begin position="240"/>
        <end position="258"/>
    </location>
</feature>
<evidence type="ECO:0000256" key="5">
    <source>
        <dbReference type="ARBA" id="ARBA00022840"/>
    </source>
</evidence>
<dbReference type="PROSITE" id="PS00211">
    <property type="entry name" value="ABC_TRANSPORTER_1"/>
    <property type="match status" value="1"/>
</dbReference>
<evidence type="ECO:0000256" key="9">
    <source>
        <dbReference type="SAM" id="Phobius"/>
    </source>
</evidence>
<dbReference type="HOGENOM" id="CLU_000604_95_6_5"/>
<dbReference type="InterPro" id="IPR027417">
    <property type="entry name" value="P-loop_NTPase"/>
</dbReference>
<evidence type="ECO:0000256" key="6">
    <source>
        <dbReference type="ARBA" id="ARBA00022989"/>
    </source>
</evidence>
<dbReference type="SMART" id="SM00382">
    <property type="entry name" value="AAA"/>
    <property type="match status" value="1"/>
</dbReference>
<dbReference type="InterPro" id="IPR036640">
    <property type="entry name" value="ABC1_TM_sf"/>
</dbReference>
<feature type="region of interest" description="Disordered" evidence="8">
    <location>
        <begin position="552"/>
        <end position="580"/>
    </location>
</feature>
<feature type="transmembrane region" description="Helical" evidence="9">
    <location>
        <begin position="122"/>
        <end position="145"/>
    </location>
</feature>
<comment type="subcellular location">
    <subcellularLocation>
        <location evidence="1">Cell membrane</location>
        <topology evidence="1">Multi-pass membrane protein</topology>
    </subcellularLocation>
</comment>